<feature type="compositionally biased region" description="Low complexity" evidence="1">
    <location>
        <begin position="250"/>
        <end position="262"/>
    </location>
</feature>
<accession>A0A8J2T0X4</accession>
<feature type="region of interest" description="Disordered" evidence="1">
    <location>
        <begin position="130"/>
        <end position="165"/>
    </location>
</feature>
<feature type="compositionally biased region" description="Basic and acidic residues" evidence="1">
    <location>
        <begin position="138"/>
        <end position="151"/>
    </location>
</feature>
<feature type="region of interest" description="Disordered" evidence="1">
    <location>
        <begin position="180"/>
        <end position="452"/>
    </location>
</feature>
<feature type="compositionally biased region" description="Basic and acidic residues" evidence="1">
    <location>
        <begin position="335"/>
        <end position="359"/>
    </location>
</feature>
<evidence type="ECO:0000259" key="2">
    <source>
        <dbReference type="PROSITE" id="PS51203"/>
    </source>
</evidence>
<evidence type="ECO:0000313" key="3">
    <source>
        <dbReference type="EMBL" id="CAH0380152.1"/>
    </source>
</evidence>
<dbReference type="InterPro" id="IPR007052">
    <property type="entry name" value="CS_dom"/>
</dbReference>
<feature type="compositionally biased region" description="Low complexity" evidence="1">
    <location>
        <begin position="360"/>
        <end position="389"/>
    </location>
</feature>
<keyword evidence="4" id="KW-1185">Reference proteome</keyword>
<name>A0A8J2T0X4_9STRA</name>
<dbReference type="PANTHER" id="PTHR13164:SF3">
    <property type="entry name" value="CALCYCLIN-BINDING PROTEIN"/>
    <property type="match status" value="1"/>
</dbReference>
<feature type="domain" description="CS" evidence="2">
    <location>
        <begin position="457"/>
        <end position="555"/>
    </location>
</feature>
<dbReference type="InterPro" id="IPR008978">
    <property type="entry name" value="HSP20-like_chaperone"/>
</dbReference>
<dbReference type="AlphaFoldDB" id="A0A8J2T0X4"/>
<dbReference type="GO" id="GO:0005634">
    <property type="term" value="C:nucleus"/>
    <property type="evidence" value="ECO:0007669"/>
    <property type="project" value="TreeGrafter"/>
</dbReference>
<proteinExistence type="predicted"/>
<feature type="compositionally biased region" description="Pro residues" evidence="1">
    <location>
        <begin position="298"/>
        <end position="307"/>
    </location>
</feature>
<protein>
    <recommendedName>
        <fullName evidence="2">CS domain-containing protein</fullName>
    </recommendedName>
</protein>
<evidence type="ECO:0000256" key="1">
    <source>
        <dbReference type="SAM" id="MobiDB-lite"/>
    </source>
</evidence>
<evidence type="ECO:0000313" key="4">
    <source>
        <dbReference type="Proteomes" id="UP000789595"/>
    </source>
</evidence>
<dbReference type="InterPro" id="IPR052289">
    <property type="entry name" value="Calcyclin-binding_UBL-bridge"/>
</dbReference>
<dbReference type="Proteomes" id="UP000789595">
    <property type="component" value="Unassembled WGS sequence"/>
</dbReference>
<feature type="compositionally biased region" description="Basic and acidic residues" evidence="1">
    <location>
        <begin position="269"/>
        <end position="283"/>
    </location>
</feature>
<dbReference type="OrthoDB" id="164025at2759"/>
<dbReference type="Gene3D" id="2.60.40.790">
    <property type="match status" value="1"/>
</dbReference>
<dbReference type="PROSITE" id="PS51203">
    <property type="entry name" value="CS"/>
    <property type="match status" value="1"/>
</dbReference>
<dbReference type="PANTHER" id="PTHR13164">
    <property type="entry name" value="CALICYLIN BINDING PROTEIN"/>
    <property type="match status" value="1"/>
</dbReference>
<dbReference type="SUPFAM" id="SSF49764">
    <property type="entry name" value="HSP20-like chaperones"/>
    <property type="match status" value="1"/>
</dbReference>
<gene>
    <name evidence="3" type="ORF">PECAL_6P17920</name>
</gene>
<reference evidence="3" key="1">
    <citation type="submission" date="2021-11" db="EMBL/GenBank/DDBJ databases">
        <authorList>
            <consortium name="Genoscope - CEA"/>
            <person name="William W."/>
        </authorList>
    </citation>
    <scope>NUCLEOTIDE SEQUENCE</scope>
</reference>
<sequence length="647" mass="69026">MSAQMQQHKAHVRKTMRQASSENTFALEELADELKDAKNCLTRAKRPHVKALLAAQIRYAAAEELRLLSGDDAPASVPNDRMAFSADAENLAADLAEAKTLLARAKRQETKSRLVAYVRAATAREVEVLAAQNTPKAEPSKEHEPQDDAPKAEAAGYVEREPSPEDARALHALAADVGVKAPPKKLPPSKGVVVSAPVEARKAPPAAAPRFDRSGAEAPPPLGAGADVPDRVASIWEKAKQDTLADEMEAAAAADRAAAEAPAPAPPRRKADPPRSRAFDGCKKGFLGGSAPAKKVTEPPPPPPVPTKKPSASLSDFARKLPPAKDPQMHHRRAAAYERHREREAAEKAKREAEAEAKTARAASQGAAEAAAVLEKAAAAASKAAAAAPAAPPKPPPATGNDPKVDALASKLRTMGNSKRMDEVPNCPPPQPISEPASTAPRPLKARPPSTTEKTFVAVTAFGWEQGDRKSPWARVSVPLTGVAPDQVTCSFGEDAFDLQIRGLRGKDYRLRRNALGGNIDPAKSSYSVSGGRVVVKLRKVPLEDGSFVEWEELSCPGGDREKAVDNAPRKPGGEPYDIARKLYETGNPIIREKIGAAATRHRDRIFAQGCDSPLEDVLKEHGGKLEEILRRNNPLKEKLFDSGLGE</sequence>
<comment type="caution">
    <text evidence="3">The sequence shown here is derived from an EMBL/GenBank/DDBJ whole genome shotgun (WGS) entry which is preliminary data.</text>
</comment>
<dbReference type="EMBL" id="CAKKNE010000006">
    <property type="protein sequence ID" value="CAH0380152.1"/>
    <property type="molecule type" value="Genomic_DNA"/>
</dbReference>
<organism evidence="3 4">
    <name type="scientific">Pelagomonas calceolata</name>
    <dbReference type="NCBI Taxonomy" id="35677"/>
    <lineage>
        <taxon>Eukaryota</taxon>
        <taxon>Sar</taxon>
        <taxon>Stramenopiles</taxon>
        <taxon>Ochrophyta</taxon>
        <taxon>Pelagophyceae</taxon>
        <taxon>Pelagomonadales</taxon>
        <taxon>Pelagomonadaceae</taxon>
        <taxon>Pelagomonas</taxon>
    </lineage>
</organism>